<dbReference type="RefSeq" id="WP_202061889.1">
    <property type="nucleotide sequence ID" value="NZ_JAEQMY010000025.1"/>
</dbReference>
<dbReference type="InterPro" id="IPR016040">
    <property type="entry name" value="NAD(P)-bd_dom"/>
</dbReference>
<organism evidence="2 3">
    <name type="scientific">Microvirga aerilata</name>
    <dbReference type="NCBI Taxonomy" id="670292"/>
    <lineage>
        <taxon>Bacteria</taxon>
        <taxon>Pseudomonadati</taxon>
        <taxon>Pseudomonadota</taxon>
        <taxon>Alphaproteobacteria</taxon>
        <taxon>Hyphomicrobiales</taxon>
        <taxon>Methylobacteriaceae</taxon>
        <taxon>Microvirga</taxon>
    </lineage>
</organism>
<dbReference type="EMBL" id="JAEQMY010000025">
    <property type="protein sequence ID" value="MBL0405668.1"/>
    <property type="molecule type" value="Genomic_DNA"/>
</dbReference>
<gene>
    <name evidence="2" type="ORF">JKG68_17020</name>
</gene>
<reference evidence="2" key="1">
    <citation type="submission" date="2021-01" db="EMBL/GenBank/DDBJ databases">
        <title>Microvirga sp.</title>
        <authorList>
            <person name="Kim M.K."/>
        </authorList>
    </citation>
    <scope>NUCLEOTIDE SEQUENCE</scope>
    <source>
        <strain evidence="2">5420S-16</strain>
    </source>
</reference>
<dbReference type="Pfam" id="PF13460">
    <property type="entry name" value="NAD_binding_10"/>
    <property type="match status" value="1"/>
</dbReference>
<evidence type="ECO:0000259" key="1">
    <source>
        <dbReference type="Pfam" id="PF13460"/>
    </source>
</evidence>
<comment type="caution">
    <text evidence="2">The sequence shown here is derived from an EMBL/GenBank/DDBJ whole genome shotgun (WGS) entry which is preliminary data.</text>
</comment>
<dbReference type="Proteomes" id="UP000605848">
    <property type="component" value="Unassembled WGS sequence"/>
</dbReference>
<dbReference type="AlphaFoldDB" id="A0A936ZJD1"/>
<dbReference type="GO" id="GO:0004074">
    <property type="term" value="F:biliverdin reductase [NAD(P)H] activity"/>
    <property type="evidence" value="ECO:0007669"/>
    <property type="project" value="TreeGrafter"/>
</dbReference>
<dbReference type="GO" id="GO:0042602">
    <property type="term" value="F:riboflavin reductase (NADPH) activity"/>
    <property type="evidence" value="ECO:0007669"/>
    <property type="project" value="TreeGrafter"/>
</dbReference>
<sequence length="198" mass="21798">MTNVLILGAHGQIARVATDLFLTETDAQLTLYLRNAKRLKNMGREERVRVVEGDVLDVRALQAAMAGQDVVYANLAGAMEQQARCIVQAMEATGVRRLIFISSMGIYDEVPGERHGSILDPYRNSARVIEASDLDYTIVRPAWLNDRNEIAYGITLKGQPFANPKAYVSRKSVADLVVKLATTRGLESRQSLGVHKAA</sequence>
<dbReference type="InterPro" id="IPR036291">
    <property type="entry name" value="NAD(P)-bd_dom_sf"/>
</dbReference>
<protein>
    <submittedName>
        <fullName evidence="2">NAD(P)H-binding protein</fullName>
    </submittedName>
</protein>
<accession>A0A936ZJD1</accession>
<dbReference type="SUPFAM" id="SSF51735">
    <property type="entry name" value="NAD(P)-binding Rossmann-fold domains"/>
    <property type="match status" value="1"/>
</dbReference>
<dbReference type="PANTHER" id="PTHR43355">
    <property type="entry name" value="FLAVIN REDUCTASE (NADPH)"/>
    <property type="match status" value="1"/>
</dbReference>
<keyword evidence="3" id="KW-1185">Reference proteome</keyword>
<evidence type="ECO:0000313" key="3">
    <source>
        <dbReference type="Proteomes" id="UP000605848"/>
    </source>
</evidence>
<evidence type="ECO:0000313" key="2">
    <source>
        <dbReference type="EMBL" id="MBL0405668.1"/>
    </source>
</evidence>
<proteinExistence type="predicted"/>
<name>A0A936ZJD1_9HYPH</name>
<dbReference type="InterPro" id="IPR051606">
    <property type="entry name" value="Polyketide_Oxido-like"/>
</dbReference>
<dbReference type="PANTHER" id="PTHR43355:SF2">
    <property type="entry name" value="FLAVIN REDUCTASE (NADPH)"/>
    <property type="match status" value="1"/>
</dbReference>
<feature type="domain" description="NAD(P)-binding" evidence="1">
    <location>
        <begin position="8"/>
        <end position="182"/>
    </location>
</feature>
<dbReference type="Gene3D" id="3.40.50.720">
    <property type="entry name" value="NAD(P)-binding Rossmann-like Domain"/>
    <property type="match status" value="1"/>
</dbReference>